<reference evidence="3 4" key="1">
    <citation type="submission" date="2017-05" db="EMBL/GenBank/DDBJ databases">
        <title>Genome sequence of Candidatus Fukatsuia symbiotica and Candidatus Hamiltonella defensa from Acyrthosiphon pisum strain 5D.</title>
        <authorList>
            <person name="Patel V.A."/>
            <person name="Chevignon G."/>
            <person name="Russell J.A."/>
            <person name="Oliver K.M."/>
        </authorList>
    </citation>
    <scope>NUCLEOTIDE SEQUENCE [LARGE SCALE GENOMIC DNA]</scope>
    <source>
        <strain evidence="3 4">5D</strain>
    </source>
</reference>
<dbReference type="GO" id="GO:0005737">
    <property type="term" value="C:cytoplasm"/>
    <property type="evidence" value="ECO:0007669"/>
    <property type="project" value="UniProtKB-SubCell"/>
</dbReference>
<name>A0A2U8I604_9GAMM</name>
<gene>
    <name evidence="1" type="primary">ubiJ</name>
    <name evidence="3" type="ORF">CCS41_09095</name>
</gene>
<dbReference type="PANTHER" id="PTHR38693:SF1">
    <property type="entry name" value="UBIQUINONE BIOSYNTHESIS ACCESSORY FACTOR UBIJ"/>
    <property type="match status" value="1"/>
</dbReference>
<proteinExistence type="inferred from homology"/>
<evidence type="ECO:0000313" key="4">
    <source>
        <dbReference type="Proteomes" id="UP000261875"/>
    </source>
</evidence>
<comment type="subcellular location">
    <subcellularLocation>
        <location evidence="1">Cytoplasm</location>
    </subcellularLocation>
</comment>
<dbReference type="GO" id="GO:0006744">
    <property type="term" value="P:ubiquinone biosynthetic process"/>
    <property type="evidence" value="ECO:0007669"/>
    <property type="project" value="UniProtKB-UniRule"/>
</dbReference>
<dbReference type="STRING" id="1878942.GCA_900128755_01460"/>
<accession>A0A2U8I604</accession>
<keyword evidence="1" id="KW-0963">Cytoplasm</keyword>
<keyword evidence="4" id="KW-1185">Reference proteome</keyword>
<comment type="similarity">
    <text evidence="1">Belongs to the UbiJ family.</text>
</comment>
<dbReference type="Pfam" id="PF02036">
    <property type="entry name" value="SCP2"/>
    <property type="match status" value="1"/>
</dbReference>
<evidence type="ECO:0000256" key="1">
    <source>
        <dbReference type="HAMAP-Rule" id="MF_02215"/>
    </source>
</evidence>
<evidence type="ECO:0000313" key="3">
    <source>
        <dbReference type="EMBL" id="AWK14596.1"/>
    </source>
</evidence>
<dbReference type="EMBL" id="CP021659">
    <property type="protein sequence ID" value="AWK14596.1"/>
    <property type="molecule type" value="Genomic_DNA"/>
</dbReference>
<comment type="function">
    <text evidence="1">Required for ubiquinone (coenzyme Q) biosynthesis. Binds hydrophobic ubiquinone biosynthetic intermediates via its SCP2 domain and is essential for the stability of the Ubi complex. May constitute a docking platform where Ubi enzymes assemble and access their SCP2-bound polyprenyl substrates.</text>
</comment>
<feature type="domain" description="SCP2" evidence="2">
    <location>
        <begin position="16"/>
        <end position="113"/>
    </location>
</feature>
<dbReference type="SUPFAM" id="SSF55718">
    <property type="entry name" value="SCP-like"/>
    <property type="match status" value="1"/>
</dbReference>
<dbReference type="InterPro" id="IPR036527">
    <property type="entry name" value="SCP2_sterol-bd_dom_sf"/>
</dbReference>
<dbReference type="RefSeq" id="WP_072550156.1">
    <property type="nucleotide sequence ID" value="NZ_CP021659.1"/>
</dbReference>
<dbReference type="OrthoDB" id="5801225at2"/>
<comment type="pathway">
    <text evidence="1">Cofactor biosynthesis; ubiquinone biosynthesis.</text>
</comment>
<keyword evidence="1" id="KW-0831">Ubiquinone biosynthesis</keyword>
<dbReference type="InterPro" id="IPR003033">
    <property type="entry name" value="SCP2_sterol-bd_dom"/>
</dbReference>
<dbReference type="HAMAP" id="MF_02215">
    <property type="entry name" value="UbiJ"/>
    <property type="match status" value="1"/>
</dbReference>
<dbReference type="UniPathway" id="UPA00232"/>
<dbReference type="KEGG" id="fsm:CCS41_09095"/>
<evidence type="ECO:0000259" key="2">
    <source>
        <dbReference type="Pfam" id="PF02036"/>
    </source>
</evidence>
<sequence>MFLTPLVVAALETLLNKLLFRDHGIKTIPALLAAKVLRIELDELQTPLLLLFSDHHVDILTQWEDSVDCTIKTRITVLAKLRDRQQLPTLMLSGELIIEGDIQVAQQLMTLLDLEQWDPTEWLTPYFGDIATETLSQLLHKGHTFLTTRWRQQQRYCAETITEEWKIAPTRLEVAWFNEEVDASLRTLDSLNTRLARMEITK</sequence>
<organism evidence="3 4">
    <name type="scientific">Candidatus Fukatsuia symbiotica</name>
    <dbReference type="NCBI Taxonomy" id="1878942"/>
    <lineage>
        <taxon>Bacteria</taxon>
        <taxon>Pseudomonadati</taxon>
        <taxon>Pseudomonadota</taxon>
        <taxon>Gammaproteobacteria</taxon>
        <taxon>Enterobacterales</taxon>
        <taxon>Yersiniaceae</taxon>
        <taxon>Candidatus Fukatsuia</taxon>
    </lineage>
</organism>
<dbReference type="InterPro" id="IPR038989">
    <property type="entry name" value="UbiJ"/>
</dbReference>
<protein>
    <recommendedName>
        <fullName evidence="1">Ubiquinone biosynthesis accessory factor UbiJ</fullName>
    </recommendedName>
</protein>
<dbReference type="Proteomes" id="UP000261875">
    <property type="component" value="Chromosome"/>
</dbReference>
<dbReference type="PANTHER" id="PTHR38693">
    <property type="entry name" value="UBIQUINONE BIOSYNTHESIS PROTEIN UBIJ"/>
    <property type="match status" value="1"/>
</dbReference>
<dbReference type="AlphaFoldDB" id="A0A2U8I604"/>